<dbReference type="EMBL" id="PPXF01000060">
    <property type="protein sequence ID" value="POH60437.1"/>
    <property type="molecule type" value="Genomic_DNA"/>
</dbReference>
<dbReference type="InterPro" id="IPR018060">
    <property type="entry name" value="HTH_AraC"/>
</dbReference>
<feature type="domain" description="HTH araC/xylS-type" evidence="4">
    <location>
        <begin position="172"/>
        <end position="256"/>
    </location>
</feature>
<dbReference type="PANTHER" id="PTHR46796">
    <property type="entry name" value="HTH-TYPE TRANSCRIPTIONAL ACTIVATOR RHAS-RELATED"/>
    <property type="match status" value="1"/>
</dbReference>
<accession>A0A2S3Z6D3</accession>
<keyword evidence="3" id="KW-0804">Transcription</keyword>
<gene>
    <name evidence="5" type="ORF">C3B59_15885</name>
</gene>
<evidence type="ECO:0000256" key="2">
    <source>
        <dbReference type="ARBA" id="ARBA00023125"/>
    </source>
</evidence>
<dbReference type="SUPFAM" id="SSF46689">
    <property type="entry name" value="Homeodomain-like"/>
    <property type="match status" value="1"/>
</dbReference>
<protein>
    <recommendedName>
        <fullName evidence="4">HTH araC/xylS-type domain-containing protein</fullName>
    </recommendedName>
</protein>
<dbReference type="PANTHER" id="PTHR46796:SF15">
    <property type="entry name" value="BLL1074 PROTEIN"/>
    <property type="match status" value="1"/>
</dbReference>
<dbReference type="GO" id="GO:0003700">
    <property type="term" value="F:DNA-binding transcription factor activity"/>
    <property type="evidence" value="ECO:0007669"/>
    <property type="project" value="InterPro"/>
</dbReference>
<keyword evidence="2" id="KW-0238">DNA-binding</keyword>
<name>A0A2S3Z6D3_9MICO</name>
<evidence type="ECO:0000256" key="1">
    <source>
        <dbReference type="ARBA" id="ARBA00023015"/>
    </source>
</evidence>
<dbReference type="InterPro" id="IPR009057">
    <property type="entry name" value="Homeodomain-like_sf"/>
</dbReference>
<dbReference type="Gene3D" id="1.10.10.60">
    <property type="entry name" value="Homeodomain-like"/>
    <property type="match status" value="1"/>
</dbReference>
<sequence length="291" mass="32003">MAYLEVPVPADLAPDVLRLWYLEQPAEQRYERIFPQPALHLILNLSDPYRVFDLETGAARTLGAGFLSGLQPRFLMTQSPSAIRHVAAELAPFAAARFLDLPAAELTGTVRESQGLLGDTDALRHTARRAPDPAAAVALLIDHLRARRRPGAAPPGVLRAWAGIHQNPDAPVPEIAAAAGVSHHRLIDDFKSWCGVTPKVYADIVRFRQFIQALPLQGPMPSWADLVATSGYYDQPHFIRIFRAFTGFSPSRYLDIVTRFGIDYAAFVPLDEPVGVPSPTVPEFSTRRTAP</sequence>
<reference evidence="5 6" key="1">
    <citation type="submission" date="2018-01" db="EMBL/GenBank/DDBJ databases">
        <title>Cryobacterium sp. nov., from glaciers in China.</title>
        <authorList>
            <person name="Liu Q."/>
            <person name="Xin Y.-H."/>
        </authorList>
    </citation>
    <scope>NUCLEOTIDE SEQUENCE [LARGE SCALE GENOMIC DNA]</scope>
    <source>
        <strain evidence="5 6">TMB1-8</strain>
    </source>
</reference>
<dbReference type="RefSeq" id="WP_103432197.1">
    <property type="nucleotide sequence ID" value="NZ_PPXF01000060.1"/>
</dbReference>
<dbReference type="SMART" id="SM00342">
    <property type="entry name" value="HTH_ARAC"/>
    <property type="match status" value="1"/>
</dbReference>
<keyword evidence="1" id="KW-0805">Transcription regulation</keyword>
<evidence type="ECO:0000259" key="4">
    <source>
        <dbReference type="PROSITE" id="PS01124"/>
    </source>
</evidence>
<comment type="caution">
    <text evidence="5">The sequence shown here is derived from an EMBL/GenBank/DDBJ whole genome shotgun (WGS) entry which is preliminary data.</text>
</comment>
<dbReference type="PROSITE" id="PS01124">
    <property type="entry name" value="HTH_ARAC_FAMILY_2"/>
    <property type="match status" value="1"/>
</dbReference>
<evidence type="ECO:0000313" key="5">
    <source>
        <dbReference type="EMBL" id="POH60437.1"/>
    </source>
</evidence>
<dbReference type="InterPro" id="IPR050204">
    <property type="entry name" value="AraC_XylS_family_regulators"/>
</dbReference>
<dbReference type="AlphaFoldDB" id="A0A2S3Z6D3"/>
<organism evidence="5 6">
    <name type="scientific">Cryobacterium zongtaii</name>
    <dbReference type="NCBI Taxonomy" id="1259217"/>
    <lineage>
        <taxon>Bacteria</taxon>
        <taxon>Bacillati</taxon>
        <taxon>Actinomycetota</taxon>
        <taxon>Actinomycetes</taxon>
        <taxon>Micrococcales</taxon>
        <taxon>Microbacteriaceae</taxon>
        <taxon>Cryobacterium</taxon>
    </lineage>
</organism>
<dbReference type="OrthoDB" id="2559672at2"/>
<dbReference type="Pfam" id="PF12833">
    <property type="entry name" value="HTH_18"/>
    <property type="match status" value="1"/>
</dbReference>
<dbReference type="Pfam" id="PF20240">
    <property type="entry name" value="DUF6597"/>
    <property type="match status" value="1"/>
</dbReference>
<dbReference type="InterPro" id="IPR046532">
    <property type="entry name" value="DUF6597"/>
</dbReference>
<evidence type="ECO:0000313" key="6">
    <source>
        <dbReference type="Proteomes" id="UP000237104"/>
    </source>
</evidence>
<proteinExistence type="predicted"/>
<dbReference type="GO" id="GO:0043565">
    <property type="term" value="F:sequence-specific DNA binding"/>
    <property type="evidence" value="ECO:0007669"/>
    <property type="project" value="InterPro"/>
</dbReference>
<evidence type="ECO:0000256" key="3">
    <source>
        <dbReference type="ARBA" id="ARBA00023163"/>
    </source>
</evidence>
<dbReference type="Proteomes" id="UP000237104">
    <property type="component" value="Unassembled WGS sequence"/>
</dbReference>